<organism evidence="3 4">
    <name type="scientific">Camelimonas fluminis</name>
    <dbReference type="NCBI Taxonomy" id="1576911"/>
    <lineage>
        <taxon>Bacteria</taxon>
        <taxon>Pseudomonadati</taxon>
        <taxon>Pseudomonadota</taxon>
        <taxon>Alphaproteobacteria</taxon>
        <taxon>Hyphomicrobiales</taxon>
        <taxon>Chelatococcaceae</taxon>
        <taxon>Camelimonas</taxon>
    </lineage>
</organism>
<evidence type="ECO:0000313" key="3">
    <source>
        <dbReference type="EMBL" id="MFC3636085.1"/>
    </source>
</evidence>
<feature type="signal peptide" evidence="2">
    <location>
        <begin position="1"/>
        <end position="23"/>
    </location>
</feature>
<dbReference type="RefSeq" id="WP_191320825.1">
    <property type="nucleotide sequence ID" value="NZ_BNCG01000026.1"/>
</dbReference>
<keyword evidence="2" id="KW-0732">Signal</keyword>
<sequence length="135" mass="13889">MLKFVVVALVAMAVLLAAGSMWGGGDAAAAGHMHHTHSVGGQSHHHGHHHASSVGDPGEPAFDMSLVEVADASDGGGDQADAEHGPHALHSHVALFLDRVEEFLPQLHVTRISLAFPAEAGASLTAGRPDKPPRA</sequence>
<feature type="region of interest" description="Disordered" evidence="1">
    <location>
        <begin position="30"/>
        <end position="61"/>
    </location>
</feature>
<protein>
    <submittedName>
        <fullName evidence="3">Uncharacterized protein</fullName>
    </submittedName>
</protein>
<keyword evidence="4" id="KW-1185">Reference proteome</keyword>
<evidence type="ECO:0000313" key="4">
    <source>
        <dbReference type="Proteomes" id="UP001595704"/>
    </source>
</evidence>
<dbReference type="EMBL" id="JBHRYC010000018">
    <property type="protein sequence ID" value="MFC3636085.1"/>
    <property type="molecule type" value="Genomic_DNA"/>
</dbReference>
<dbReference type="Proteomes" id="UP001595704">
    <property type="component" value="Unassembled WGS sequence"/>
</dbReference>
<reference evidence="4" key="1">
    <citation type="journal article" date="2019" name="Int. J. Syst. Evol. Microbiol.">
        <title>The Global Catalogue of Microorganisms (GCM) 10K type strain sequencing project: providing services to taxonomists for standard genome sequencing and annotation.</title>
        <authorList>
            <consortium name="The Broad Institute Genomics Platform"/>
            <consortium name="The Broad Institute Genome Sequencing Center for Infectious Disease"/>
            <person name="Wu L."/>
            <person name="Ma J."/>
        </authorList>
    </citation>
    <scope>NUCLEOTIDE SEQUENCE [LARGE SCALE GENOMIC DNA]</scope>
    <source>
        <strain evidence="4">KCTC 42282</strain>
    </source>
</reference>
<accession>A0ABV7UBR4</accession>
<name>A0ABV7UBR4_9HYPH</name>
<evidence type="ECO:0000256" key="1">
    <source>
        <dbReference type="SAM" id="MobiDB-lite"/>
    </source>
</evidence>
<proteinExistence type="predicted"/>
<evidence type="ECO:0000256" key="2">
    <source>
        <dbReference type="SAM" id="SignalP"/>
    </source>
</evidence>
<feature type="chain" id="PRO_5047538965" evidence="2">
    <location>
        <begin position="24"/>
        <end position="135"/>
    </location>
</feature>
<gene>
    <name evidence="3" type="ORF">ACFONL_01605</name>
</gene>
<feature type="compositionally biased region" description="Basic residues" evidence="1">
    <location>
        <begin position="32"/>
        <end position="51"/>
    </location>
</feature>
<comment type="caution">
    <text evidence="3">The sequence shown here is derived from an EMBL/GenBank/DDBJ whole genome shotgun (WGS) entry which is preliminary data.</text>
</comment>